<name>A0A9P6CJS8_9AGAR</name>
<dbReference type="InterPro" id="IPR029044">
    <property type="entry name" value="Nucleotide-diphossugar_trans"/>
</dbReference>
<dbReference type="Pfam" id="PF01501">
    <property type="entry name" value="Glyco_transf_8"/>
    <property type="match status" value="1"/>
</dbReference>
<dbReference type="EMBL" id="MU150253">
    <property type="protein sequence ID" value="KAF9464635.1"/>
    <property type="molecule type" value="Genomic_DNA"/>
</dbReference>
<evidence type="ECO:0000313" key="1">
    <source>
        <dbReference type="EMBL" id="KAF9464635.1"/>
    </source>
</evidence>
<dbReference type="Proteomes" id="UP000807353">
    <property type="component" value="Unassembled WGS sequence"/>
</dbReference>
<dbReference type="InterPro" id="IPR002495">
    <property type="entry name" value="Glyco_trans_8"/>
</dbReference>
<dbReference type="Gene3D" id="3.90.550.10">
    <property type="entry name" value="Spore Coat Polysaccharide Biosynthesis Protein SpsA, Chain A"/>
    <property type="match status" value="1"/>
</dbReference>
<reference evidence="1" key="1">
    <citation type="submission" date="2020-11" db="EMBL/GenBank/DDBJ databases">
        <authorList>
            <consortium name="DOE Joint Genome Institute"/>
            <person name="Ahrendt S."/>
            <person name="Riley R."/>
            <person name="Andreopoulos W."/>
            <person name="Labutti K."/>
            <person name="Pangilinan J."/>
            <person name="Ruiz-Duenas F.J."/>
            <person name="Barrasa J.M."/>
            <person name="Sanchez-Garcia M."/>
            <person name="Camarero S."/>
            <person name="Miyauchi S."/>
            <person name="Serrano A."/>
            <person name="Linde D."/>
            <person name="Babiker R."/>
            <person name="Drula E."/>
            <person name="Ayuso-Fernandez I."/>
            <person name="Pacheco R."/>
            <person name="Padilla G."/>
            <person name="Ferreira P."/>
            <person name="Barriuso J."/>
            <person name="Kellner H."/>
            <person name="Castanera R."/>
            <person name="Alfaro M."/>
            <person name="Ramirez L."/>
            <person name="Pisabarro A.G."/>
            <person name="Kuo A."/>
            <person name="Tritt A."/>
            <person name="Lipzen A."/>
            <person name="He G."/>
            <person name="Yan M."/>
            <person name="Ng V."/>
            <person name="Cullen D."/>
            <person name="Martin F."/>
            <person name="Rosso M.-N."/>
            <person name="Henrissat B."/>
            <person name="Hibbett D."/>
            <person name="Martinez A.T."/>
            <person name="Grigoriev I.V."/>
        </authorList>
    </citation>
    <scope>NUCLEOTIDE SEQUENCE</scope>
    <source>
        <strain evidence="1">CBS 247.69</strain>
    </source>
</reference>
<organism evidence="1 2">
    <name type="scientific">Collybia nuda</name>
    <dbReference type="NCBI Taxonomy" id="64659"/>
    <lineage>
        <taxon>Eukaryota</taxon>
        <taxon>Fungi</taxon>
        <taxon>Dikarya</taxon>
        <taxon>Basidiomycota</taxon>
        <taxon>Agaricomycotina</taxon>
        <taxon>Agaricomycetes</taxon>
        <taxon>Agaricomycetidae</taxon>
        <taxon>Agaricales</taxon>
        <taxon>Tricholomatineae</taxon>
        <taxon>Clitocybaceae</taxon>
        <taxon>Collybia</taxon>
    </lineage>
</organism>
<dbReference type="AlphaFoldDB" id="A0A9P6CJS8"/>
<gene>
    <name evidence="1" type="ORF">BDZ94DRAFT_1256204</name>
</gene>
<keyword evidence="2" id="KW-1185">Reference proteome</keyword>
<sequence length="353" mass="40453">MRIDRYLSIPIRPRRATDKIIECVGRWPVLLRSYVLVRYGWSTPYSLVQSSALDCRNPPELVEKSWKPLTSPSDTRAVVSTLYSDSFAVGVAVMGHSVREANVSARLILPYLENRVSAQAICIARAVGWEPMPVPFIPPPHNGKGIHRRFYDQYTKLNIWALDKKGIERAVYLDADTLVRRNFDELFDSPFNFAAVPDAYIDSRGFPINFNAGVLAFRPSSAVLDVMKEKIATADFPLKQAEQSFLNLFFATNVVRLPYAYNANLSIKKRSPAMWEGLKDEMRIVHYTMTKPFLDNSPGLPKILTEKMQRKAIERSAAMHDREYAEEVGWWARAFDRMMQEKRVEMQACYRSS</sequence>
<proteinExistence type="predicted"/>
<dbReference type="InterPro" id="IPR050587">
    <property type="entry name" value="GNT1/Glycosyltrans_8"/>
</dbReference>
<dbReference type="PANTHER" id="PTHR11183">
    <property type="entry name" value="GLYCOGENIN SUBFAMILY MEMBER"/>
    <property type="match status" value="1"/>
</dbReference>
<comment type="caution">
    <text evidence="1">The sequence shown here is derived from an EMBL/GenBank/DDBJ whole genome shotgun (WGS) entry which is preliminary data.</text>
</comment>
<evidence type="ECO:0000313" key="2">
    <source>
        <dbReference type="Proteomes" id="UP000807353"/>
    </source>
</evidence>
<dbReference type="OrthoDB" id="2014201at2759"/>
<dbReference type="SUPFAM" id="SSF53448">
    <property type="entry name" value="Nucleotide-diphospho-sugar transferases"/>
    <property type="match status" value="1"/>
</dbReference>
<accession>A0A9P6CJS8</accession>
<dbReference type="GO" id="GO:0016757">
    <property type="term" value="F:glycosyltransferase activity"/>
    <property type="evidence" value="ECO:0007669"/>
    <property type="project" value="InterPro"/>
</dbReference>
<protein>
    <submittedName>
        <fullName evidence="1">Glycosyltransferase family 8 protein</fullName>
    </submittedName>
</protein>